<dbReference type="STRING" id="1391627.SAMN05216464_109136"/>
<organism evidence="1 2">
    <name type="scientific">Mucilaginibacter pineti</name>
    <dbReference type="NCBI Taxonomy" id="1391627"/>
    <lineage>
        <taxon>Bacteria</taxon>
        <taxon>Pseudomonadati</taxon>
        <taxon>Bacteroidota</taxon>
        <taxon>Sphingobacteriia</taxon>
        <taxon>Sphingobacteriales</taxon>
        <taxon>Sphingobacteriaceae</taxon>
        <taxon>Mucilaginibacter</taxon>
    </lineage>
</organism>
<dbReference type="AlphaFoldDB" id="A0A1G7FN09"/>
<accession>A0A1G7FN09</accession>
<proteinExistence type="predicted"/>
<name>A0A1G7FN09_9SPHI</name>
<sequence>MLDVQISDVQITNVQISDEKKKKMPFCSQRGILFYLLSYPNHLHICTFVICTSKTRI</sequence>
<dbReference type="EMBL" id="FNAI01000009">
    <property type="protein sequence ID" value="SDE77337.1"/>
    <property type="molecule type" value="Genomic_DNA"/>
</dbReference>
<gene>
    <name evidence="1" type="ORF">SAMN05216464_109136</name>
</gene>
<reference evidence="1 2" key="1">
    <citation type="submission" date="2016-10" db="EMBL/GenBank/DDBJ databases">
        <authorList>
            <person name="de Groot N.N."/>
        </authorList>
    </citation>
    <scope>NUCLEOTIDE SEQUENCE [LARGE SCALE GENOMIC DNA]</scope>
    <source>
        <strain evidence="1 2">47C3B</strain>
    </source>
</reference>
<evidence type="ECO:0000313" key="1">
    <source>
        <dbReference type="EMBL" id="SDE77337.1"/>
    </source>
</evidence>
<protein>
    <submittedName>
        <fullName evidence="1">Uncharacterized protein</fullName>
    </submittedName>
</protein>
<keyword evidence="2" id="KW-1185">Reference proteome</keyword>
<evidence type="ECO:0000313" key="2">
    <source>
        <dbReference type="Proteomes" id="UP000199072"/>
    </source>
</evidence>
<dbReference type="Proteomes" id="UP000199072">
    <property type="component" value="Unassembled WGS sequence"/>
</dbReference>